<dbReference type="GeneID" id="70297900"/>
<dbReference type="GO" id="GO:0002143">
    <property type="term" value="P:tRNA wobble position uridine thiolation"/>
    <property type="evidence" value="ECO:0007669"/>
    <property type="project" value="TreeGrafter"/>
</dbReference>
<dbReference type="InterPro" id="IPR014729">
    <property type="entry name" value="Rossmann-like_a/b/a_fold"/>
</dbReference>
<accession>A0A9P7ZP71</accession>
<comment type="caution">
    <text evidence="3">The sequence shown here is derived from an EMBL/GenBank/DDBJ whole genome shotgun (WGS) entry which is preliminary data.</text>
</comment>
<dbReference type="InterPro" id="IPR019407">
    <property type="entry name" value="CTU2"/>
</dbReference>
<evidence type="ECO:0000256" key="1">
    <source>
        <dbReference type="ARBA" id="ARBA00022490"/>
    </source>
</evidence>
<feature type="non-terminal residue" evidence="3">
    <location>
        <position position="372"/>
    </location>
</feature>
<keyword evidence="4" id="KW-1185">Reference proteome</keyword>
<evidence type="ECO:0008006" key="5">
    <source>
        <dbReference type="Google" id="ProtNLM"/>
    </source>
</evidence>
<dbReference type="Pfam" id="PF10288">
    <property type="entry name" value="CTU2"/>
    <property type="match status" value="1"/>
</dbReference>
<keyword evidence="2" id="KW-0819">tRNA processing</keyword>
<organism evidence="3 4">
    <name type="scientific">Emericellopsis atlantica</name>
    <dbReference type="NCBI Taxonomy" id="2614577"/>
    <lineage>
        <taxon>Eukaryota</taxon>
        <taxon>Fungi</taxon>
        <taxon>Dikarya</taxon>
        <taxon>Ascomycota</taxon>
        <taxon>Pezizomycotina</taxon>
        <taxon>Sordariomycetes</taxon>
        <taxon>Hypocreomycetidae</taxon>
        <taxon>Hypocreales</taxon>
        <taxon>Bionectriaceae</taxon>
        <taxon>Emericellopsis</taxon>
    </lineage>
</organism>
<evidence type="ECO:0000313" key="4">
    <source>
        <dbReference type="Proteomes" id="UP000887229"/>
    </source>
</evidence>
<sequence length="372" mass="41205">MEGSKSQPCKKCKNEDAPFNFRNAPTCRDCYMLYIEQKTAKGLRALHTDIRTSTLPEPRRYVAGLSFGASSSAMVCALDKHTHREMSKKSSSLFEVLAVHVDTDLSDQDGQTPAMDMLDRYREKFPNVKFQCVHLGEVLSLKTVDWSTLPGLGAQGTPSARLQKMFYTLPSMTAKADILRLLTRHLLIHVAMAQEYGALLLGYTTTALASLTMAEVANGRGFSVPWQVQDGRSQVCTYEDGKAVSKTEFPVYHPMRETFRNEVKIYNSLIPALAEIVSNTDISPGVVSHKDTSIDEVMTRYFDGVEESLSGIVANVVRTTGKLAKLRGDAQCGLCGVTMDEQGDSRWAGELGEEEDNQQTTRLCYGCKRSIN</sequence>
<dbReference type="PANTHER" id="PTHR20882:SF14">
    <property type="entry name" value="CYTOPLASMIC TRNA 2-THIOLATION PROTEIN 2"/>
    <property type="match status" value="1"/>
</dbReference>
<dbReference type="HAMAP" id="MF_03054">
    <property type="entry name" value="CTU2"/>
    <property type="match status" value="1"/>
</dbReference>
<evidence type="ECO:0000256" key="2">
    <source>
        <dbReference type="ARBA" id="ARBA00022694"/>
    </source>
</evidence>
<dbReference type="RefSeq" id="XP_046119109.1">
    <property type="nucleotide sequence ID" value="XM_046266997.1"/>
</dbReference>
<dbReference type="PANTHER" id="PTHR20882">
    <property type="entry name" value="CYTOPLASMIC TRNA 2-THIOLATION PROTEIN 2"/>
    <property type="match status" value="1"/>
</dbReference>
<dbReference type="GO" id="GO:0005829">
    <property type="term" value="C:cytosol"/>
    <property type="evidence" value="ECO:0007669"/>
    <property type="project" value="TreeGrafter"/>
</dbReference>
<dbReference type="GO" id="GO:0016783">
    <property type="term" value="F:sulfurtransferase activity"/>
    <property type="evidence" value="ECO:0007669"/>
    <property type="project" value="TreeGrafter"/>
</dbReference>
<gene>
    <name evidence="3" type="ORF">F5Z01DRAFT_749391</name>
</gene>
<dbReference type="Proteomes" id="UP000887229">
    <property type="component" value="Unassembled WGS sequence"/>
</dbReference>
<keyword evidence="1" id="KW-0963">Cytoplasm</keyword>
<dbReference type="SUPFAM" id="SSF52402">
    <property type="entry name" value="Adenine nucleotide alpha hydrolases-like"/>
    <property type="match status" value="1"/>
</dbReference>
<reference evidence="3" key="1">
    <citation type="journal article" date="2021" name="IMA Fungus">
        <title>Genomic characterization of three marine fungi, including Emericellopsis atlantica sp. nov. with signatures of a generalist lifestyle and marine biomass degradation.</title>
        <authorList>
            <person name="Hagestad O.C."/>
            <person name="Hou L."/>
            <person name="Andersen J.H."/>
            <person name="Hansen E.H."/>
            <person name="Altermark B."/>
            <person name="Li C."/>
            <person name="Kuhnert E."/>
            <person name="Cox R.J."/>
            <person name="Crous P.W."/>
            <person name="Spatafora J.W."/>
            <person name="Lail K."/>
            <person name="Amirebrahimi M."/>
            <person name="Lipzen A."/>
            <person name="Pangilinan J."/>
            <person name="Andreopoulos W."/>
            <person name="Hayes R.D."/>
            <person name="Ng V."/>
            <person name="Grigoriev I.V."/>
            <person name="Jackson S.A."/>
            <person name="Sutton T.D.S."/>
            <person name="Dobson A.D.W."/>
            <person name="Rama T."/>
        </authorList>
    </citation>
    <scope>NUCLEOTIDE SEQUENCE</scope>
    <source>
        <strain evidence="3">TS7</strain>
    </source>
</reference>
<dbReference type="OrthoDB" id="25129at2759"/>
<protein>
    <recommendedName>
        <fullName evidence="5">Cytoplasmic tRNA 2-thiolation protein 2</fullName>
    </recommendedName>
</protein>
<proteinExistence type="inferred from homology"/>
<dbReference type="EMBL" id="MU251251">
    <property type="protein sequence ID" value="KAG9255185.1"/>
    <property type="molecule type" value="Genomic_DNA"/>
</dbReference>
<dbReference type="GO" id="GO:0000049">
    <property type="term" value="F:tRNA binding"/>
    <property type="evidence" value="ECO:0007669"/>
    <property type="project" value="InterPro"/>
</dbReference>
<name>A0A9P7ZP71_9HYPO</name>
<evidence type="ECO:0000313" key="3">
    <source>
        <dbReference type="EMBL" id="KAG9255185.1"/>
    </source>
</evidence>
<dbReference type="Gene3D" id="3.40.50.620">
    <property type="entry name" value="HUPs"/>
    <property type="match status" value="1"/>
</dbReference>
<dbReference type="AlphaFoldDB" id="A0A9P7ZP71"/>